<protein>
    <submittedName>
        <fullName evidence="1">Uncharacterized protein</fullName>
    </submittedName>
</protein>
<dbReference type="AlphaFoldDB" id="A0A1M5Z9W7"/>
<name>A0A1M5Z9W7_9GAMM</name>
<evidence type="ECO:0000313" key="1">
    <source>
        <dbReference type="EMBL" id="SHI20982.1"/>
    </source>
</evidence>
<sequence length="152" mass="16970">MAKNRRRYNNMLILLVAGAGLLLLSLGQLTGPREHSLPLLPPESRLQGLVFADLALQQQDGAWQSQPALTPAQTQALLDTWQQAQMVAIAPPQPLPRQPIQVDLYLAEQDAPITLLLYPQLNAIKLLEDPQWWRLVNQAIDPLLPPSTLQEH</sequence>
<proteinExistence type="predicted"/>
<reference evidence="1 2" key="1">
    <citation type="submission" date="2016-11" db="EMBL/GenBank/DDBJ databases">
        <authorList>
            <person name="Jaros S."/>
            <person name="Januszkiewicz K."/>
            <person name="Wedrychowicz H."/>
        </authorList>
    </citation>
    <scope>NUCLEOTIDE SEQUENCE [LARGE SCALE GENOMIC DNA]</scope>
    <source>
        <strain evidence="1 2">DSM 16917</strain>
    </source>
</reference>
<dbReference type="RefSeq" id="WP_067661444.1">
    <property type="nucleotide sequence ID" value="NZ_FQXG01000010.1"/>
</dbReference>
<dbReference type="OrthoDB" id="5587008at2"/>
<gene>
    <name evidence="1" type="ORF">SAMN02745129_0064</name>
</gene>
<organism evidence="1 2">
    <name type="scientific">Ferrimonas marina</name>
    <dbReference type="NCBI Taxonomy" id="299255"/>
    <lineage>
        <taxon>Bacteria</taxon>
        <taxon>Pseudomonadati</taxon>
        <taxon>Pseudomonadota</taxon>
        <taxon>Gammaproteobacteria</taxon>
        <taxon>Alteromonadales</taxon>
        <taxon>Ferrimonadaceae</taxon>
        <taxon>Ferrimonas</taxon>
    </lineage>
</organism>
<accession>A0A1M5Z9W7</accession>
<dbReference type="Proteomes" id="UP000184268">
    <property type="component" value="Unassembled WGS sequence"/>
</dbReference>
<keyword evidence="2" id="KW-1185">Reference proteome</keyword>
<dbReference type="EMBL" id="FQXG01000010">
    <property type="protein sequence ID" value="SHI20982.1"/>
    <property type="molecule type" value="Genomic_DNA"/>
</dbReference>
<evidence type="ECO:0000313" key="2">
    <source>
        <dbReference type="Proteomes" id="UP000184268"/>
    </source>
</evidence>